<protein>
    <recommendedName>
        <fullName evidence="2">site-specific DNA-methyltransferase (adenine-specific)</fullName>
        <ecNumber evidence="2">2.1.1.72</ecNumber>
    </recommendedName>
</protein>
<dbReference type="GO" id="GO:0003677">
    <property type="term" value="F:DNA binding"/>
    <property type="evidence" value="ECO:0007669"/>
    <property type="project" value="InterPro"/>
</dbReference>
<dbReference type="PROSITE" id="PS00092">
    <property type="entry name" value="N6_MTASE"/>
    <property type="match status" value="1"/>
</dbReference>
<dbReference type="AlphaFoldDB" id="A0A9X2X4D4"/>
<keyword evidence="5" id="KW-0949">S-adenosyl-L-methionine</keyword>
<comment type="caution">
    <text evidence="8">The sequence shown here is derived from an EMBL/GenBank/DDBJ whole genome shotgun (WGS) entry which is preliminary data.</text>
</comment>
<evidence type="ECO:0000256" key="3">
    <source>
        <dbReference type="ARBA" id="ARBA00022603"/>
    </source>
</evidence>
<evidence type="ECO:0000259" key="7">
    <source>
        <dbReference type="Pfam" id="PF01555"/>
    </source>
</evidence>
<evidence type="ECO:0000256" key="1">
    <source>
        <dbReference type="ARBA" id="ARBA00006594"/>
    </source>
</evidence>
<sequence length="575" mass="65200">MPTLNWIGKDAVVTHHKKVPYRLLEPVPELDGGNAENGNLLVQGDNLHALKALLPRYAGKVKCIYIDPPYNTGQDERDENNQRAGWIYNDRVDSPEIKKWLHETVGKEGEDLSRHDKWLCMMYPRLKMLRDFLKSDGVIFVSIDDNELSSLRLILDEIYGASNFIGTIIWKNATDNNPTRIATEHEYVVCYAKHKTLVDSEWKATSLDAKERLIEVGGSFIREYSSDAERQKAYSKWFKEHKNEIWPFDRYKYIDGEGIYTGSQSVHNPGKEGYRYDVRHPVTGRPCKQPMMGYRFPESTMQRLIEEGRVLFGKDETKLVELKVYVNDYRAKLSSLFELDGRVGTNEIKDVFPEHDRPFDFPKPTGLVETLLSFTTSGDDIVLDSFAGSGTTAQAVMQLNNADGQNRKFVLVEMKDSIAEEITSERVRRVSEGYSDKKGNAIEGLGSGFRYYRLSDEPMFDAFGQVRDDVTFEQLAEFVWFKETGTGLPPRGAGEKRFTSPLLGIHEGQAIYLLFNGILGDKSVNGGNVLTGPVLDSLPTHDGPKTLYAAACRLGASRLRREQIVFKQTPYALDQ</sequence>
<dbReference type="SUPFAM" id="SSF53335">
    <property type="entry name" value="S-adenosyl-L-methionine-dependent methyltransferases"/>
    <property type="match status" value="1"/>
</dbReference>
<gene>
    <name evidence="8" type="ORF">KZO87_14120</name>
</gene>
<comment type="catalytic activity">
    <reaction evidence="6">
        <text>a 2'-deoxyadenosine in DNA + S-adenosyl-L-methionine = an N(6)-methyl-2'-deoxyadenosine in DNA + S-adenosyl-L-homocysteine + H(+)</text>
        <dbReference type="Rhea" id="RHEA:15197"/>
        <dbReference type="Rhea" id="RHEA-COMP:12418"/>
        <dbReference type="Rhea" id="RHEA-COMP:12419"/>
        <dbReference type="ChEBI" id="CHEBI:15378"/>
        <dbReference type="ChEBI" id="CHEBI:57856"/>
        <dbReference type="ChEBI" id="CHEBI:59789"/>
        <dbReference type="ChEBI" id="CHEBI:90615"/>
        <dbReference type="ChEBI" id="CHEBI:90616"/>
        <dbReference type="EC" id="2.1.1.72"/>
    </reaction>
</comment>
<evidence type="ECO:0000256" key="2">
    <source>
        <dbReference type="ARBA" id="ARBA00011900"/>
    </source>
</evidence>
<dbReference type="PRINTS" id="PR00506">
    <property type="entry name" value="D21N6MTFRASE"/>
</dbReference>
<evidence type="ECO:0000313" key="8">
    <source>
        <dbReference type="EMBL" id="MCT8506510.1"/>
    </source>
</evidence>
<reference evidence="8" key="1">
    <citation type="submission" date="2021-07" db="EMBL/GenBank/DDBJ databases">
        <authorList>
            <person name="Luelf R.H."/>
        </authorList>
    </citation>
    <scope>NUCLEOTIDE SEQUENCE</scope>
    <source>
        <strain evidence="8">TMW 2.2304</strain>
    </source>
</reference>
<keyword evidence="3" id="KW-0489">Methyltransferase</keyword>
<comment type="similarity">
    <text evidence="1">Belongs to the N(4)/N(6)-methyltransferase family.</text>
</comment>
<keyword evidence="4" id="KW-0808">Transferase</keyword>
<dbReference type="GO" id="GO:0008170">
    <property type="term" value="F:N-methyltransferase activity"/>
    <property type="evidence" value="ECO:0007669"/>
    <property type="project" value="InterPro"/>
</dbReference>
<proteinExistence type="inferred from homology"/>
<keyword evidence="9" id="KW-1185">Reference proteome</keyword>
<dbReference type="Gene3D" id="3.40.50.150">
    <property type="entry name" value="Vaccinia Virus protein VP39"/>
    <property type="match status" value="1"/>
</dbReference>
<dbReference type="InterPro" id="IPR002295">
    <property type="entry name" value="N4/N6-MTase_EcoPI_Mod-like"/>
</dbReference>
<dbReference type="EMBL" id="JAHXDE010000005">
    <property type="protein sequence ID" value="MCT8506510.1"/>
    <property type="molecule type" value="Genomic_DNA"/>
</dbReference>
<evidence type="ECO:0000256" key="6">
    <source>
        <dbReference type="ARBA" id="ARBA00047942"/>
    </source>
</evidence>
<evidence type="ECO:0000313" key="9">
    <source>
        <dbReference type="Proteomes" id="UP001145353"/>
    </source>
</evidence>
<dbReference type="GO" id="GO:0032259">
    <property type="term" value="P:methylation"/>
    <property type="evidence" value="ECO:0007669"/>
    <property type="project" value="UniProtKB-KW"/>
</dbReference>
<dbReference type="Pfam" id="PF01555">
    <property type="entry name" value="N6_N4_Mtase"/>
    <property type="match status" value="1"/>
</dbReference>
<dbReference type="InterPro" id="IPR002052">
    <property type="entry name" value="DNA_methylase_N6_adenine_CS"/>
</dbReference>
<accession>A0A9X2X4D4</accession>
<feature type="domain" description="DNA methylase N-4/N-6" evidence="7">
    <location>
        <begin position="61"/>
        <end position="422"/>
    </location>
</feature>
<dbReference type="InterPro" id="IPR002941">
    <property type="entry name" value="DNA_methylase_N4/N6"/>
</dbReference>
<dbReference type="InterPro" id="IPR029063">
    <property type="entry name" value="SAM-dependent_MTases_sf"/>
</dbReference>
<dbReference type="RefSeq" id="WP_247640513.1">
    <property type="nucleotide sequence ID" value="NZ_JAHXCZ010000005.1"/>
</dbReference>
<organism evidence="8 9">
    <name type="scientific">Chromohalobacter moromii</name>
    <dbReference type="NCBI Taxonomy" id="2860329"/>
    <lineage>
        <taxon>Bacteria</taxon>
        <taxon>Pseudomonadati</taxon>
        <taxon>Pseudomonadota</taxon>
        <taxon>Gammaproteobacteria</taxon>
        <taxon>Oceanospirillales</taxon>
        <taxon>Halomonadaceae</taxon>
        <taxon>Chromohalobacter</taxon>
    </lineage>
</organism>
<reference evidence="8" key="2">
    <citation type="journal article" date="2022" name="Syst. Appl. Microbiol.">
        <title>Chromohalobacter moromii sp. nov., a moderately halophilic bacterium isolated from lupine-based moromi fermentation.</title>
        <authorList>
            <person name="Lulf R.H."/>
            <person name="Hilgarth M."/>
            <person name="Ehrmann M.A."/>
        </authorList>
    </citation>
    <scope>NUCLEOTIDE SEQUENCE</scope>
    <source>
        <strain evidence="8">TMW 2.2304</strain>
    </source>
</reference>
<evidence type="ECO:0000256" key="4">
    <source>
        <dbReference type="ARBA" id="ARBA00022679"/>
    </source>
</evidence>
<dbReference type="GO" id="GO:0009007">
    <property type="term" value="F:site-specific DNA-methyltransferase (adenine-specific) activity"/>
    <property type="evidence" value="ECO:0007669"/>
    <property type="project" value="UniProtKB-EC"/>
</dbReference>
<dbReference type="Proteomes" id="UP001145353">
    <property type="component" value="Unassembled WGS sequence"/>
</dbReference>
<evidence type="ECO:0000256" key="5">
    <source>
        <dbReference type="ARBA" id="ARBA00022691"/>
    </source>
</evidence>
<dbReference type="EC" id="2.1.1.72" evidence="2"/>
<name>A0A9X2X4D4_9GAMM</name>